<proteinExistence type="inferred from homology"/>
<evidence type="ECO:0000256" key="4">
    <source>
        <dbReference type="ARBA" id="ARBA00022797"/>
    </source>
</evidence>
<protein>
    <submittedName>
        <fullName evidence="12">Aromatic ring-hydroxylating dioxygenase subunit alpha</fullName>
    </submittedName>
</protein>
<dbReference type="EMBL" id="CP066770">
    <property type="protein sequence ID" value="QQK04919.1"/>
    <property type="molecule type" value="Genomic_DNA"/>
</dbReference>
<keyword evidence="2" id="KW-0001">2Fe-2S</keyword>
<dbReference type="AlphaFoldDB" id="A0A7T6VJC1"/>
<keyword evidence="7" id="KW-0408">Iron</keyword>
<dbReference type="Gene3D" id="2.102.10.10">
    <property type="entry name" value="Rieske [2Fe-2S] iron-sulphur domain"/>
    <property type="match status" value="1"/>
</dbReference>
<keyword evidence="8" id="KW-0411">Iron-sulfur</keyword>
<evidence type="ECO:0000313" key="12">
    <source>
        <dbReference type="EMBL" id="QQK04919.1"/>
    </source>
</evidence>
<evidence type="ECO:0000256" key="1">
    <source>
        <dbReference type="ARBA" id="ARBA00008751"/>
    </source>
</evidence>
<dbReference type="InterPro" id="IPR017941">
    <property type="entry name" value="Rieske_2Fe-2S"/>
</dbReference>
<dbReference type="GO" id="GO:0005506">
    <property type="term" value="F:iron ion binding"/>
    <property type="evidence" value="ECO:0007669"/>
    <property type="project" value="InterPro"/>
</dbReference>
<feature type="domain" description="Rieske" evidence="11">
    <location>
        <begin position="42"/>
        <end position="124"/>
    </location>
</feature>
<dbReference type="PANTHER" id="PTHR43756">
    <property type="entry name" value="CHOLINE MONOOXYGENASE, CHLOROPLASTIC"/>
    <property type="match status" value="1"/>
</dbReference>
<dbReference type="InterPro" id="IPR043266">
    <property type="entry name" value="RHO_NdoB-like_C"/>
</dbReference>
<dbReference type="InterPro" id="IPR036922">
    <property type="entry name" value="Rieske_2Fe-2S_sf"/>
</dbReference>
<keyword evidence="5 12" id="KW-0223">Dioxygenase</keyword>
<dbReference type="GO" id="GO:0051537">
    <property type="term" value="F:2 iron, 2 sulfur cluster binding"/>
    <property type="evidence" value="ECO:0007669"/>
    <property type="project" value="UniProtKB-KW"/>
</dbReference>
<dbReference type="SUPFAM" id="SSF50022">
    <property type="entry name" value="ISP domain"/>
    <property type="match status" value="1"/>
</dbReference>
<evidence type="ECO:0000313" key="13">
    <source>
        <dbReference type="Proteomes" id="UP000596205"/>
    </source>
</evidence>
<accession>A0A7T6VJC1</accession>
<evidence type="ECO:0000259" key="11">
    <source>
        <dbReference type="PROSITE" id="PS51296"/>
    </source>
</evidence>
<keyword evidence="6" id="KW-0560">Oxidoreductase</keyword>
<dbReference type="SUPFAM" id="SSF55961">
    <property type="entry name" value="Bet v1-like"/>
    <property type="match status" value="1"/>
</dbReference>
<dbReference type="PANTHER" id="PTHR43756:SF1">
    <property type="entry name" value="3-PHENYLPROPIONATE_CINNAMIC ACID DIOXYGENASE SUBUNIT ALPHA"/>
    <property type="match status" value="1"/>
</dbReference>
<dbReference type="RefSeq" id="WP_124825378.1">
    <property type="nucleotide sequence ID" value="NZ_CADEPR010000001.1"/>
</dbReference>
<dbReference type="GO" id="GO:0051213">
    <property type="term" value="F:dioxygenase activity"/>
    <property type="evidence" value="ECO:0007669"/>
    <property type="project" value="UniProtKB-KW"/>
</dbReference>
<keyword evidence="9" id="KW-0520">NAD</keyword>
<evidence type="ECO:0000256" key="2">
    <source>
        <dbReference type="ARBA" id="ARBA00022714"/>
    </source>
</evidence>
<name>A0A7T6VJC1_9BURK</name>
<dbReference type="Gene3D" id="3.90.380.10">
    <property type="entry name" value="Naphthalene 1,2-dioxygenase Alpha Subunit, Chain A, domain 1"/>
    <property type="match status" value="1"/>
</dbReference>
<dbReference type="FunFam" id="2.102.10.10:FF:000004">
    <property type="entry name" value="3-phenylpropionate/cinnamic acid dioxygenase subunit alpha"/>
    <property type="match status" value="1"/>
</dbReference>
<keyword evidence="3" id="KW-0479">Metal-binding</keyword>
<evidence type="ECO:0000256" key="3">
    <source>
        <dbReference type="ARBA" id="ARBA00022723"/>
    </source>
</evidence>
<dbReference type="KEGG" id="bann:JFN94_26760"/>
<evidence type="ECO:0000256" key="9">
    <source>
        <dbReference type="ARBA" id="ARBA00023027"/>
    </source>
</evidence>
<comment type="similarity">
    <text evidence="1">Belongs to the bacterial ring-hydroxylating dioxygenase alpha subunit family.</text>
</comment>
<sequence length="451" mass="50618">MTEKLDIDALVDARNGRVTSSIYTDPAIYALELERIFGRCWLFLAHVSQIPRAGDFFNTYMGEDPVVVVRQKDGSVKAFLNQCRHRSMRVSFADSGNARSFTCPYHGWSYGTDGTLIDVPLEARAFPHGLCKQHLGLQEVTRVAIYKGLIFGNWDPDAPDLDAYMGDIAWYLDGVLDRREGGTEIVGGVHKWVIDCNWKFPAEQFASDQYHALYSHASAIEVLGAKAGASDKALGAGQTARPVWETAKDALQYGQAGHGSGFFFTEEPDANVWVDGEVSQYFRDTYEEAKARLGEVRARRLAGHNNLFPTMSWLNGTATLRVWHPRGPNQVEVWAFCIADKDASDEVKSAFERSATRAFGPAGFLEQDDSENWVEVQKVLRGSRARKTQLCVEMGLGGERVRADGIPGITNYIFSETAARGMYRRWADLLLSDSWDEVERRTRDYERELLK</sequence>
<dbReference type="CDD" id="cd08881">
    <property type="entry name" value="RHO_alpha_C_NDO-like"/>
    <property type="match status" value="1"/>
</dbReference>
<organism evidence="12 13">
    <name type="scientific">Burkholderia anthina</name>
    <dbReference type="NCBI Taxonomy" id="179879"/>
    <lineage>
        <taxon>Bacteria</taxon>
        <taxon>Pseudomonadati</taxon>
        <taxon>Pseudomonadota</taxon>
        <taxon>Betaproteobacteria</taxon>
        <taxon>Burkholderiales</taxon>
        <taxon>Burkholderiaceae</taxon>
        <taxon>Burkholderia</taxon>
        <taxon>Burkholderia cepacia complex</taxon>
    </lineage>
</organism>
<keyword evidence="4" id="KW-0058">Aromatic hydrocarbons catabolism</keyword>
<evidence type="ECO:0000256" key="7">
    <source>
        <dbReference type="ARBA" id="ARBA00023004"/>
    </source>
</evidence>
<dbReference type="InterPro" id="IPR054883">
    <property type="entry name" value="3PPDioc_HcaE"/>
</dbReference>
<dbReference type="PROSITE" id="PS51296">
    <property type="entry name" value="RIESKE"/>
    <property type="match status" value="1"/>
</dbReference>
<evidence type="ECO:0000256" key="8">
    <source>
        <dbReference type="ARBA" id="ARBA00023014"/>
    </source>
</evidence>
<comment type="cofactor">
    <cofactor evidence="10">
        <name>[2Fe-2S] cluster</name>
        <dbReference type="ChEBI" id="CHEBI:190135"/>
    </cofactor>
</comment>
<dbReference type="Pfam" id="PF00848">
    <property type="entry name" value="Ring_hydroxyl_A"/>
    <property type="match status" value="1"/>
</dbReference>
<dbReference type="InterPro" id="IPR001663">
    <property type="entry name" value="Rng_hydr_dOase-A"/>
</dbReference>
<evidence type="ECO:0000256" key="5">
    <source>
        <dbReference type="ARBA" id="ARBA00022964"/>
    </source>
</evidence>
<dbReference type="InterPro" id="IPR015879">
    <property type="entry name" value="Ring_hydroxy_dOase_asu_C_dom"/>
</dbReference>
<dbReference type="PRINTS" id="PR00090">
    <property type="entry name" value="RNGDIOXGNASE"/>
</dbReference>
<dbReference type="Proteomes" id="UP000596205">
    <property type="component" value="Chromosome 2"/>
</dbReference>
<dbReference type="Pfam" id="PF00355">
    <property type="entry name" value="Rieske"/>
    <property type="match status" value="1"/>
</dbReference>
<reference evidence="12 13" key="1">
    <citation type="submission" date="2020-12" db="EMBL/GenBank/DDBJ databases">
        <title>Complete genome sequence of Burkholderia anthina BJQ0011.</title>
        <authorList>
            <person name="Xu Y."/>
        </authorList>
    </citation>
    <scope>NUCLEOTIDE SEQUENCE [LARGE SCALE GENOMIC DNA]</scope>
    <source>
        <strain evidence="12 13">BJQ0011</strain>
    </source>
</reference>
<dbReference type="NCBIfam" id="NF042946">
    <property type="entry name" value="3PPDioc_HcaE"/>
    <property type="match status" value="1"/>
</dbReference>
<evidence type="ECO:0000256" key="10">
    <source>
        <dbReference type="ARBA" id="ARBA00034078"/>
    </source>
</evidence>
<gene>
    <name evidence="12" type="ORF">JFN94_26760</name>
</gene>
<evidence type="ECO:0000256" key="6">
    <source>
        <dbReference type="ARBA" id="ARBA00023002"/>
    </source>
</evidence>